<proteinExistence type="predicted"/>
<keyword evidence="2 4" id="KW-1133">Transmembrane helix</keyword>
<dbReference type="Proteomes" id="UP000005551">
    <property type="component" value="Unassembled WGS sequence"/>
</dbReference>
<dbReference type="PROSITE" id="PS50850">
    <property type="entry name" value="MFS"/>
    <property type="match status" value="1"/>
</dbReference>
<evidence type="ECO:0000259" key="5">
    <source>
        <dbReference type="PROSITE" id="PS50850"/>
    </source>
</evidence>
<protein>
    <submittedName>
        <fullName evidence="6">Major facilitator superfamily protein</fullName>
    </submittedName>
</protein>
<evidence type="ECO:0000256" key="2">
    <source>
        <dbReference type="ARBA" id="ARBA00022989"/>
    </source>
</evidence>
<dbReference type="Gene3D" id="1.20.1250.20">
    <property type="entry name" value="MFS general substrate transporter like domains"/>
    <property type="match status" value="1"/>
</dbReference>
<evidence type="ECO:0000313" key="6">
    <source>
        <dbReference type="EMBL" id="EIM73900.1"/>
    </source>
</evidence>
<reference evidence="6 7" key="1">
    <citation type="submission" date="2012-05" db="EMBL/GenBank/DDBJ databases">
        <title>Genome sequence of Nitritalea halalkaliphila LW7.</title>
        <authorList>
            <person name="Jangir P.K."/>
            <person name="Singh A."/>
            <person name="Shivaji S."/>
            <person name="Sharma R."/>
        </authorList>
    </citation>
    <scope>NUCLEOTIDE SEQUENCE [LARGE SCALE GENOMIC DNA]</scope>
    <source>
        <strain evidence="6 7">LW7</strain>
    </source>
</reference>
<gene>
    <name evidence="6" type="ORF">A3SI_17067</name>
</gene>
<feature type="domain" description="Major facilitator superfamily (MFS) profile" evidence="5">
    <location>
        <begin position="10"/>
        <end position="116"/>
    </location>
</feature>
<name>I5BWE8_9BACT</name>
<evidence type="ECO:0000313" key="7">
    <source>
        <dbReference type="Proteomes" id="UP000005551"/>
    </source>
</evidence>
<dbReference type="SUPFAM" id="SSF103473">
    <property type="entry name" value="MFS general substrate transporter"/>
    <property type="match status" value="1"/>
</dbReference>
<dbReference type="InterPro" id="IPR036259">
    <property type="entry name" value="MFS_trans_sf"/>
</dbReference>
<dbReference type="RefSeq" id="WP_009056869.1">
    <property type="nucleotide sequence ID" value="NZ_AJYA01000053.1"/>
</dbReference>
<organism evidence="6 7">
    <name type="scientific">Nitritalea halalkaliphila LW7</name>
    <dbReference type="NCBI Taxonomy" id="1189621"/>
    <lineage>
        <taxon>Bacteria</taxon>
        <taxon>Pseudomonadati</taxon>
        <taxon>Bacteroidota</taxon>
        <taxon>Cytophagia</taxon>
        <taxon>Cytophagales</taxon>
        <taxon>Cyclobacteriaceae</taxon>
        <taxon>Nitritalea</taxon>
    </lineage>
</organism>
<dbReference type="InterPro" id="IPR052524">
    <property type="entry name" value="MFS_Cyanate_Porter"/>
</dbReference>
<keyword evidence="3 4" id="KW-0472">Membrane</keyword>
<dbReference type="STRING" id="1189621.A3SI_17067"/>
<dbReference type="InterPro" id="IPR020846">
    <property type="entry name" value="MFS_dom"/>
</dbReference>
<dbReference type="PANTHER" id="PTHR23523:SF2">
    <property type="entry name" value="2-NITROIMIDAZOLE TRANSPORTER"/>
    <property type="match status" value="1"/>
</dbReference>
<dbReference type="PANTHER" id="PTHR23523">
    <property type="match status" value="1"/>
</dbReference>
<feature type="transmembrane region" description="Helical" evidence="4">
    <location>
        <begin position="49"/>
        <end position="69"/>
    </location>
</feature>
<keyword evidence="7" id="KW-1185">Reference proteome</keyword>
<dbReference type="GO" id="GO:0022857">
    <property type="term" value="F:transmembrane transporter activity"/>
    <property type="evidence" value="ECO:0007669"/>
    <property type="project" value="InterPro"/>
</dbReference>
<accession>I5BWE8</accession>
<evidence type="ECO:0000256" key="1">
    <source>
        <dbReference type="ARBA" id="ARBA00022692"/>
    </source>
</evidence>
<sequence>MTRSHSFTGSSWFFIVGILFISFNLRPAITGIGPLVPYIKEDLGLSNTMAGFLTTLPLLTFATFSLVSARIGRRLGLAPAIGWALVVIFIGTLLRYLPSLLAFFGDGSHGSGDCDL</sequence>
<feature type="transmembrane region" description="Helical" evidence="4">
    <location>
        <begin position="12"/>
        <end position="29"/>
    </location>
</feature>
<comment type="caution">
    <text evidence="6">The sequence shown here is derived from an EMBL/GenBank/DDBJ whole genome shotgun (WGS) entry which is preliminary data.</text>
</comment>
<dbReference type="AlphaFoldDB" id="I5BWE8"/>
<evidence type="ECO:0000256" key="4">
    <source>
        <dbReference type="SAM" id="Phobius"/>
    </source>
</evidence>
<evidence type="ECO:0000256" key="3">
    <source>
        <dbReference type="ARBA" id="ARBA00023136"/>
    </source>
</evidence>
<feature type="transmembrane region" description="Helical" evidence="4">
    <location>
        <begin position="76"/>
        <end position="97"/>
    </location>
</feature>
<dbReference type="EMBL" id="AJYA01000053">
    <property type="protein sequence ID" value="EIM73900.1"/>
    <property type="molecule type" value="Genomic_DNA"/>
</dbReference>
<keyword evidence="1 4" id="KW-0812">Transmembrane</keyword>